<dbReference type="InterPro" id="IPR000719">
    <property type="entry name" value="Prot_kinase_dom"/>
</dbReference>
<sequence length="843" mass="95312">MRIVSEMNTVPIWRYILFIVILLFCIPIIGITHGSLSGISIQGGEYVTDTIPENLSTGHSGQFMIEFRNTGMTAWEYDVEKFGVEYFSDNSLITIEPLINLLPKGSRVHNGQSYQFPFSMNTHNPGEVTLSFALVRLLPSGKTVPVSDMVNIPVKIIPQNPNLMSETGVIQVSGGVFHLPVKLDNIYVGMTPLTLSDIQAGFHKVEIEGREGVMEKEIEVLPNSLNPVLYDPEDSFFYIETKNSLLLDDTNPFLTAILSNFFIVLGFVITLTGVGICAVVVITGKMKRVKFTVSQILPFSIHSHPGRDFSVEVSRKTDKDEVRFDPIPGIFTQGREKKFQIKISNLGKKDITVENHRISPGEIKLLYREIKDDSPGDNVTGMDISYIGSDGKKKTQFINLYYRILPKKPDLSWVFERFFIRDGKVVAVIKIKNKTLEALNIDSVNILPGKEGKIFIGMDEPDIDSISTFKNLHIIDGEGGSLSLPTKIPYNRGVFLFFSKQFSDSQEWFHQQMKKGINDPNLQKYAEIVEKKIMELKIANNLTDQRGDNENKKSMLPSPPDHHHITNTNILYDIQQEFPEDLISLYHPSGIISEDRLGMIYRAVRVSDNEEVAVRILKPGKVNHSTIELQIQAWRSLKHLNILQIKYWERDPQYYLEFDLPSGVLQSRKRIYSLADVKVPIPPRASLKIIRGLAEGIDYLHHQGVRHYLLEPSVVLLDKGLNPKISGFDAAALVQSYIPEDCWIIAPEQCNSAKYGNPGKKTDIYQVGAICYYLITGQIPSIDNYSDVLPSHINPDLNVFDNLIRKTLSPDKNGRYGEVNEMIQEIDNLIDAFSPKIKQNSRR</sequence>
<proteinExistence type="predicted"/>
<evidence type="ECO:0000313" key="3">
    <source>
        <dbReference type="EMBL" id="QXO93951.1"/>
    </source>
</evidence>
<dbReference type="EMBL" id="CP077107">
    <property type="protein sequence ID" value="QXO93951.1"/>
    <property type="molecule type" value="Genomic_DNA"/>
</dbReference>
<reference evidence="3 4" key="1">
    <citation type="submission" date="2021-06" db="EMBL/GenBank/DDBJ databases">
        <title>Complete genome sequence of the secondary alcohol utilizing methanogen Methanospirillum hungatei strain GP1.</title>
        <authorList>
            <person name="Day L.A."/>
            <person name="Costa K.C."/>
        </authorList>
    </citation>
    <scope>NUCLEOTIDE SEQUENCE [LARGE SCALE GENOMIC DNA]</scope>
    <source>
        <strain evidence="3 4">GP1</strain>
    </source>
</reference>
<dbReference type="Pfam" id="PF00069">
    <property type="entry name" value="Pkinase"/>
    <property type="match status" value="1"/>
</dbReference>
<accession>A0A8F5VKZ8</accession>
<evidence type="ECO:0000313" key="4">
    <source>
        <dbReference type="Proteomes" id="UP000694228"/>
    </source>
</evidence>
<feature type="domain" description="Protein kinase" evidence="2">
    <location>
        <begin position="586"/>
        <end position="843"/>
    </location>
</feature>
<dbReference type="SMART" id="SM00220">
    <property type="entry name" value="S_TKc"/>
    <property type="match status" value="1"/>
</dbReference>
<name>A0A8F5VKZ8_METHU</name>
<dbReference type="PANTHER" id="PTHR44167">
    <property type="entry name" value="OVARIAN-SPECIFIC SERINE/THREONINE-PROTEIN KINASE LOK-RELATED"/>
    <property type="match status" value="1"/>
</dbReference>
<dbReference type="GO" id="GO:0005524">
    <property type="term" value="F:ATP binding"/>
    <property type="evidence" value="ECO:0007669"/>
    <property type="project" value="InterPro"/>
</dbReference>
<feature type="transmembrane region" description="Helical" evidence="1">
    <location>
        <begin position="12"/>
        <end position="31"/>
    </location>
</feature>
<dbReference type="PANTHER" id="PTHR44167:SF24">
    <property type="entry name" value="SERINE_THREONINE-PROTEIN KINASE CHK2"/>
    <property type="match status" value="1"/>
</dbReference>
<dbReference type="GO" id="GO:0004674">
    <property type="term" value="F:protein serine/threonine kinase activity"/>
    <property type="evidence" value="ECO:0007669"/>
    <property type="project" value="TreeGrafter"/>
</dbReference>
<feature type="transmembrane region" description="Helical" evidence="1">
    <location>
        <begin position="261"/>
        <end position="282"/>
    </location>
</feature>
<organism evidence="3 4">
    <name type="scientific">Methanospirillum hungatei</name>
    <dbReference type="NCBI Taxonomy" id="2203"/>
    <lineage>
        <taxon>Archaea</taxon>
        <taxon>Methanobacteriati</taxon>
        <taxon>Methanobacteriota</taxon>
        <taxon>Stenosarchaea group</taxon>
        <taxon>Methanomicrobia</taxon>
        <taxon>Methanomicrobiales</taxon>
        <taxon>Methanospirillaceae</taxon>
        <taxon>Methanospirillum</taxon>
    </lineage>
</organism>
<protein>
    <recommendedName>
        <fullName evidence="2">Protein kinase domain-containing protein</fullName>
    </recommendedName>
</protein>
<keyword evidence="1" id="KW-0472">Membrane</keyword>
<dbReference type="PROSITE" id="PS50011">
    <property type="entry name" value="PROTEIN_KINASE_DOM"/>
    <property type="match status" value="1"/>
</dbReference>
<evidence type="ECO:0000256" key="1">
    <source>
        <dbReference type="SAM" id="Phobius"/>
    </source>
</evidence>
<keyword evidence="1" id="KW-1133">Transmembrane helix</keyword>
<dbReference type="OrthoDB" id="41005at2157"/>
<evidence type="ECO:0000259" key="2">
    <source>
        <dbReference type="PROSITE" id="PS50011"/>
    </source>
</evidence>
<keyword evidence="1" id="KW-0812">Transmembrane</keyword>
<dbReference type="Proteomes" id="UP000694228">
    <property type="component" value="Chromosome"/>
</dbReference>
<dbReference type="AlphaFoldDB" id="A0A8F5VKZ8"/>
<gene>
    <name evidence="3" type="ORF">KSK55_11480</name>
</gene>